<organism evidence="3 4">
    <name type="scientific">Rhizobium puerariae</name>
    <dbReference type="NCBI Taxonomy" id="1585791"/>
    <lineage>
        <taxon>Bacteria</taxon>
        <taxon>Pseudomonadati</taxon>
        <taxon>Pseudomonadota</taxon>
        <taxon>Alphaproteobacteria</taxon>
        <taxon>Hyphomicrobiales</taxon>
        <taxon>Rhizobiaceae</taxon>
        <taxon>Rhizobium/Agrobacterium group</taxon>
        <taxon>Rhizobium</taxon>
    </lineage>
</organism>
<accession>A0ABV6AJW2</accession>
<dbReference type="InterPro" id="IPR007038">
    <property type="entry name" value="HupE_UreJ"/>
</dbReference>
<evidence type="ECO:0000313" key="3">
    <source>
        <dbReference type="EMBL" id="MFB9950914.1"/>
    </source>
</evidence>
<keyword evidence="4" id="KW-1185">Reference proteome</keyword>
<feature type="transmembrane region" description="Helical" evidence="1">
    <location>
        <begin position="141"/>
        <end position="166"/>
    </location>
</feature>
<evidence type="ECO:0000256" key="2">
    <source>
        <dbReference type="SAM" id="SignalP"/>
    </source>
</evidence>
<reference evidence="3 4" key="1">
    <citation type="submission" date="2024-09" db="EMBL/GenBank/DDBJ databases">
        <authorList>
            <person name="Sun Q."/>
            <person name="Mori K."/>
        </authorList>
    </citation>
    <scope>NUCLEOTIDE SEQUENCE [LARGE SCALE GENOMIC DNA]</scope>
    <source>
        <strain evidence="3 4">TBRC 4938</strain>
    </source>
</reference>
<feature type="signal peptide" evidence="2">
    <location>
        <begin position="1"/>
        <end position="23"/>
    </location>
</feature>
<gene>
    <name evidence="3" type="ORF">ACFFP0_18855</name>
</gene>
<proteinExistence type="predicted"/>
<feature type="transmembrane region" description="Helical" evidence="1">
    <location>
        <begin position="178"/>
        <end position="198"/>
    </location>
</feature>
<evidence type="ECO:0000313" key="4">
    <source>
        <dbReference type="Proteomes" id="UP001589692"/>
    </source>
</evidence>
<feature type="transmembrane region" description="Helical" evidence="1">
    <location>
        <begin position="39"/>
        <end position="58"/>
    </location>
</feature>
<feature type="chain" id="PRO_5046672753" evidence="2">
    <location>
        <begin position="24"/>
        <end position="199"/>
    </location>
</feature>
<dbReference type="EMBL" id="JBHMAA010000021">
    <property type="protein sequence ID" value="MFB9950914.1"/>
    <property type="molecule type" value="Genomic_DNA"/>
</dbReference>
<dbReference type="PIRSF" id="PIRSF016919">
    <property type="entry name" value="HupE_UreJ"/>
    <property type="match status" value="1"/>
</dbReference>
<dbReference type="RefSeq" id="WP_377263746.1">
    <property type="nucleotide sequence ID" value="NZ_JBHMAA010000021.1"/>
</dbReference>
<dbReference type="Proteomes" id="UP001589692">
    <property type="component" value="Unassembled WGS sequence"/>
</dbReference>
<name>A0ABV6AJW2_9HYPH</name>
<feature type="transmembrane region" description="Helical" evidence="1">
    <location>
        <begin position="65"/>
        <end position="85"/>
    </location>
</feature>
<feature type="transmembrane region" description="Helical" evidence="1">
    <location>
        <begin position="116"/>
        <end position="135"/>
    </location>
</feature>
<evidence type="ECO:0000256" key="1">
    <source>
        <dbReference type="SAM" id="Phobius"/>
    </source>
</evidence>
<sequence>MTSKLAKLFATLLLSSMPSIAFAHTGSGDTNSFVHGFGHPISGIDHVLAMVMVGVFACHLGGRALWAVPSAFVVVMIIGGALGAMHVSVPLVETGIALSVVALGLIVALRLSMPTAVAMGIVGLFAIFHGHAHGTEMPENAGGAVCAAGFVLATALLYSIGIVIGAFVGRIGEHGRRLFLRSTGGLAAVAGIGLLVNIL</sequence>
<keyword evidence="1" id="KW-0472">Membrane</keyword>
<protein>
    <submittedName>
        <fullName evidence="3">HupE/UreJ family protein</fullName>
    </submittedName>
</protein>
<keyword evidence="2" id="KW-0732">Signal</keyword>
<keyword evidence="1" id="KW-0812">Transmembrane</keyword>
<keyword evidence="1" id="KW-1133">Transmembrane helix</keyword>
<comment type="caution">
    <text evidence="3">The sequence shown here is derived from an EMBL/GenBank/DDBJ whole genome shotgun (WGS) entry which is preliminary data.</text>
</comment>
<dbReference type="Pfam" id="PF04955">
    <property type="entry name" value="HupE_UreJ"/>
    <property type="match status" value="1"/>
</dbReference>